<organismHost>
    <name type="scientific">Paramecium bursaria</name>
    <dbReference type="NCBI Taxonomy" id="74790"/>
</organismHost>
<evidence type="ECO:0000313" key="2">
    <source>
        <dbReference type="Proteomes" id="UP000246715"/>
    </source>
</evidence>
<sequence length="70" mass="8226">MTLFSGIFKKLQILENRRNVVDVWMIHCFCHCDTLVLVNSNHLLEQVLQLNSTIHLVYLLVNGLLRWCIC</sequence>
<evidence type="ECO:0000313" key="1">
    <source>
        <dbReference type="EMBL" id="ABT14099.1"/>
    </source>
</evidence>
<protein>
    <submittedName>
        <fullName evidence="1">Uncharacterized protein m545L</fullName>
    </submittedName>
</protein>
<name>A7IUS5_PBCVM</name>
<dbReference type="EMBL" id="DQ491001">
    <property type="protein sequence ID" value="ABT14099.1"/>
    <property type="molecule type" value="Genomic_DNA"/>
</dbReference>
<proteinExistence type="predicted"/>
<gene>
    <name evidence="1" type="primary">m545L</name>
    <name evidence="1" type="ORF">MT325_m545L</name>
</gene>
<dbReference type="Proteomes" id="UP000246715">
    <property type="component" value="Segment"/>
</dbReference>
<reference evidence="1 2" key="1">
    <citation type="journal article" date="2007" name="Virology">
        <title>Sequence and annotation of the 314-kb MT325 and the 321-kb FR483 viruses that infect Chlorella Pbi.</title>
        <authorList>
            <person name="Fitzgerald L.A."/>
            <person name="Graves M.V."/>
            <person name="Li X."/>
            <person name="Feldblyum T."/>
            <person name="Hartigan J."/>
            <person name="Van Etten J.L."/>
        </authorList>
    </citation>
    <scope>NUCLEOTIDE SEQUENCE [LARGE SCALE GENOMIC DNA]</scope>
    <source>
        <strain evidence="1 2">MT325</strain>
    </source>
</reference>
<accession>A7IUS5</accession>
<organism evidence="1 2">
    <name type="scientific">Paramecium bursaria Chlorella virus MT325</name>
    <name type="common">PBCV-MT325</name>
    <dbReference type="NCBI Taxonomy" id="346932"/>
    <lineage>
        <taxon>Viruses</taxon>
        <taxon>Varidnaviria</taxon>
        <taxon>Bamfordvirae</taxon>
        <taxon>Nucleocytoviricota</taxon>
        <taxon>Megaviricetes</taxon>
        <taxon>Algavirales</taxon>
        <taxon>Phycodnaviridae</taxon>
        <taxon>Chlorovirus</taxon>
        <taxon>Chlorovirus conductrix</taxon>
        <taxon>Paramecium bursaria Chlorella virus A1</taxon>
    </lineage>
</organism>